<dbReference type="PANTHER" id="PTHR42810">
    <property type="entry name" value="PURINE PERMEASE C1399.01C-RELATED"/>
    <property type="match status" value="1"/>
</dbReference>
<dbReference type="GO" id="GO:0042907">
    <property type="term" value="F:xanthine transmembrane transporter activity"/>
    <property type="evidence" value="ECO:0007669"/>
    <property type="project" value="TreeGrafter"/>
</dbReference>
<evidence type="ECO:0000313" key="8">
    <source>
        <dbReference type="EMBL" id="QAT43653.1"/>
    </source>
</evidence>
<evidence type="ECO:0000256" key="3">
    <source>
        <dbReference type="ARBA" id="ARBA00022448"/>
    </source>
</evidence>
<dbReference type="OrthoDB" id="9805749at2"/>
<dbReference type="EMBL" id="CP035281">
    <property type="protein sequence ID" value="QAT43653.1"/>
    <property type="molecule type" value="Genomic_DNA"/>
</dbReference>
<protein>
    <recommendedName>
        <fullName evidence="10">Xanthine permease</fullName>
    </recommendedName>
</protein>
<accession>A0A410PXI0</accession>
<keyword evidence="5 7" id="KW-1133">Transmembrane helix</keyword>
<feature type="transmembrane region" description="Helical" evidence="7">
    <location>
        <begin position="224"/>
        <end position="244"/>
    </location>
</feature>
<evidence type="ECO:0000256" key="1">
    <source>
        <dbReference type="ARBA" id="ARBA00004141"/>
    </source>
</evidence>
<dbReference type="NCBIfam" id="NF037981">
    <property type="entry name" value="NCS2_1"/>
    <property type="match status" value="1"/>
</dbReference>
<evidence type="ECO:0000256" key="5">
    <source>
        <dbReference type="ARBA" id="ARBA00022989"/>
    </source>
</evidence>
<feature type="transmembrane region" description="Helical" evidence="7">
    <location>
        <begin position="354"/>
        <end position="374"/>
    </location>
</feature>
<feature type="transmembrane region" description="Helical" evidence="7">
    <location>
        <begin position="54"/>
        <end position="74"/>
    </location>
</feature>
<feature type="transmembrane region" description="Helical" evidence="7">
    <location>
        <begin position="111"/>
        <end position="132"/>
    </location>
</feature>
<evidence type="ECO:0000313" key="9">
    <source>
        <dbReference type="Proteomes" id="UP000287601"/>
    </source>
</evidence>
<keyword evidence="9" id="KW-1185">Reference proteome</keyword>
<comment type="subcellular location">
    <subcellularLocation>
        <location evidence="1">Membrane</location>
        <topology evidence="1">Multi-pass membrane protein</topology>
    </subcellularLocation>
</comment>
<comment type="similarity">
    <text evidence="2">Belongs to the nucleobase:cation symporter-2 (NCS2) (TC 2.A.40) family.</text>
</comment>
<proteinExistence type="inferred from homology"/>
<dbReference type="PANTHER" id="PTHR42810:SF1">
    <property type="entry name" value="PURINE PERMEASE YWDJ-RELATED"/>
    <property type="match status" value="1"/>
</dbReference>
<reference evidence="8 9" key="1">
    <citation type="submission" date="2019-01" db="EMBL/GenBank/DDBJ databases">
        <title>Draft genomes of a novel of Aminipila strains.</title>
        <authorList>
            <person name="Ma S."/>
        </authorList>
    </citation>
    <scope>NUCLEOTIDE SEQUENCE [LARGE SCALE GENOMIC DNA]</scope>
    <source>
        <strain evidence="9">JN-39</strain>
    </source>
</reference>
<feature type="transmembrane region" description="Helical" evidence="7">
    <location>
        <begin position="144"/>
        <end position="163"/>
    </location>
</feature>
<dbReference type="Pfam" id="PF00860">
    <property type="entry name" value="Xan_ur_permease"/>
    <property type="match status" value="1"/>
</dbReference>
<dbReference type="GO" id="GO:0005886">
    <property type="term" value="C:plasma membrane"/>
    <property type="evidence" value="ECO:0007669"/>
    <property type="project" value="TreeGrafter"/>
</dbReference>
<dbReference type="KEGG" id="amij:EQM06_10705"/>
<name>A0A410PXI0_9FIRM</name>
<keyword evidence="6 7" id="KW-0472">Membrane</keyword>
<organism evidence="8 9">
    <name type="scientific">Aminipila luticellarii</name>
    <dbReference type="NCBI Taxonomy" id="2507160"/>
    <lineage>
        <taxon>Bacteria</taxon>
        <taxon>Bacillati</taxon>
        <taxon>Bacillota</taxon>
        <taxon>Clostridia</taxon>
        <taxon>Peptostreptococcales</taxon>
        <taxon>Anaerovoracaceae</taxon>
        <taxon>Aminipila</taxon>
    </lineage>
</organism>
<dbReference type="InterPro" id="IPR006043">
    <property type="entry name" value="NCS2"/>
</dbReference>
<feature type="transmembrane region" description="Helical" evidence="7">
    <location>
        <begin position="380"/>
        <end position="399"/>
    </location>
</feature>
<evidence type="ECO:0000256" key="7">
    <source>
        <dbReference type="SAM" id="Phobius"/>
    </source>
</evidence>
<gene>
    <name evidence="8" type="ORF">EQM06_10705</name>
</gene>
<evidence type="ECO:0008006" key="10">
    <source>
        <dbReference type="Google" id="ProtNLM"/>
    </source>
</evidence>
<evidence type="ECO:0000256" key="2">
    <source>
        <dbReference type="ARBA" id="ARBA00008821"/>
    </source>
</evidence>
<feature type="transmembrane region" description="Helical" evidence="7">
    <location>
        <begin position="275"/>
        <end position="299"/>
    </location>
</feature>
<evidence type="ECO:0000256" key="6">
    <source>
        <dbReference type="ARBA" id="ARBA00023136"/>
    </source>
</evidence>
<sequence>MLSVEGLPILGFFRWQEMSLYRGGTYIEGEQNMRYGLEDKMPFSECVMYGIQHLIYFLAGAAIMPVIVAAYLGLNGQETTTMLQRTFFLCGVMSILQTRLGHRYPIVDGPAGLWMGILITLTTTTTAFGGNLAQLRTDLETGMIIAGIFIIFIGVTGLISWVSKVFTPLVNGVFLILMVLQLSGSMMKGMTGTTRGGESISLPDVFVFFLTAGIILMINIKGKGFLKSIATLVGVAVGWCAAFAVGIGKPYAASGSGLFSLPTVFAWGAPTFNGGVVVTCVIGCLMLFANVLASIYGMADITQDTVTKKQLNKAVGIYGLSAVATGSFPTVGYVPFASSMGVIEMTGVASRKPFYFGSICMIVLGMIAPVGAFFASIPPAVGYAAMMIVFSFIFGQGLREFQRIEFTPRENLIVGISMLVGMGIMFLPSGLFAVLPGVAKYLFSNGLIDGILVSIVLEQIVLRKVE</sequence>
<keyword evidence="4 7" id="KW-0812">Transmembrane</keyword>
<keyword evidence="3" id="KW-0813">Transport</keyword>
<dbReference type="AlphaFoldDB" id="A0A410PXI0"/>
<feature type="transmembrane region" description="Helical" evidence="7">
    <location>
        <begin position="169"/>
        <end position="187"/>
    </location>
</feature>
<evidence type="ECO:0000256" key="4">
    <source>
        <dbReference type="ARBA" id="ARBA00022692"/>
    </source>
</evidence>
<feature type="transmembrane region" description="Helical" evidence="7">
    <location>
        <begin position="199"/>
        <end position="218"/>
    </location>
</feature>
<dbReference type="Proteomes" id="UP000287601">
    <property type="component" value="Chromosome"/>
</dbReference>
<feature type="transmembrane region" description="Helical" evidence="7">
    <location>
        <begin position="411"/>
        <end position="435"/>
    </location>
</feature>